<dbReference type="EMBL" id="CP000251">
    <property type="protein sequence ID" value="ABC81644.1"/>
    <property type="molecule type" value="Genomic_DNA"/>
</dbReference>
<organism evidence="2 3">
    <name type="scientific">Anaeromyxobacter dehalogenans (strain 2CP-C)</name>
    <dbReference type="NCBI Taxonomy" id="290397"/>
    <lineage>
        <taxon>Bacteria</taxon>
        <taxon>Pseudomonadati</taxon>
        <taxon>Myxococcota</taxon>
        <taxon>Myxococcia</taxon>
        <taxon>Myxococcales</taxon>
        <taxon>Cystobacterineae</taxon>
        <taxon>Anaeromyxobacteraceae</taxon>
        <taxon>Anaeromyxobacter</taxon>
    </lineage>
</organism>
<evidence type="ECO:0000313" key="2">
    <source>
        <dbReference type="EMBL" id="ABC81644.1"/>
    </source>
</evidence>
<sequence>MAKDREPGMRGRGGAAGRAKRAVSPRAENVRAVLYLKANHLDALEELAREQAKESGLLRPDLSKAARTALDEWLAKRR</sequence>
<dbReference type="HOGENOM" id="CLU_2614237_0_0_7"/>
<protein>
    <submittedName>
        <fullName evidence="2">Uncharacterized protein</fullName>
    </submittedName>
</protein>
<dbReference type="RefSeq" id="WP_011420927.1">
    <property type="nucleotide sequence ID" value="NC_007760.1"/>
</dbReference>
<dbReference type="AlphaFoldDB" id="Q2IJ17"/>
<name>Q2IJ17_ANADE</name>
<evidence type="ECO:0000256" key="1">
    <source>
        <dbReference type="SAM" id="MobiDB-lite"/>
    </source>
</evidence>
<gene>
    <name evidence="2" type="ordered locus">Adeh_1873</name>
</gene>
<dbReference type="KEGG" id="ade:Adeh_1873"/>
<accession>Q2IJ17</accession>
<proteinExistence type="predicted"/>
<evidence type="ECO:0000313" key="3">
    <source>
        <dbReference type="Proteomes" id="UP000001935"/>
    </source>
</evidence>
<reference evidence="2 3" key="1">
    <citation type="submission" date="2006-01" db="EMBL/GenBank/DDBJ databases">
        <title>Complete sequence of Anaeromyxobacter dehalogenans 2CP-C.</title>
        <authorList>
            <consortium name="US DOE Joint Genome Institute"/>
            <person name="Copeland A."/>
            <person name="Lucas S."/>
            <person name="Lapidus A."/>
            <person name="Barry K."/>
            <person name="Detter J.C."/>
            <person name="Glavina T."/>
            <person name="Hammon N."/>
            <person name="Israni S."/>
            <person name="Pitluck S."/>
            <person name="Brettin T."/>
            <person name="Bruce D."/>
            <person name="Han C."/>
            <person name="Tapia R."/>
            <person name="Gilna P."/>
            <person name="Kiss H."/>
            <person name="Schmutz J."/>
            <person name="Larimer F."/>
            <person name="Land M."/>
            <person name="Kyrpides N."/>
            <person name="Anderson I."/>
            <person name="Sanford R.A."/>
            <person name="Ritalahti K.M."/>
            <person name="Thomas H.S."/>
            <person name="Kirby J.R."/>
            <person name="Zhulin I.B."/>
            <person name="Loeffler F.E."/>
            <person name="Richardson P."/>
        </authorList>
    </citation>
    <scope>NUCLEOTIDE SEQUENCE [LARGE SCALE GENOMIC DNA]</scope>
    <source>
        <strain evidence="2 3">2CP-C</strain>
    </source>
</reference>
<feature type="region of interest" description="Disordered" evidence="1">
    <location>
        <begin position="1"/>
        <end position="23"/>
    </location>
</feature>
<dbReference type="Proteomes" id="UP000001935">
    <property type="component" value="Chromosome"/>
</dbReference>
<dbReference type="STRING" id="290397.Adeh_1873"/>